<protein>
    <submittedName>
        <fullName evidence="3">Uncharacterized protein</fullName>
    </submittedName>
</protein>
<reference evidence="3" key="1">
    <citation type="submission" date="2020-06" db="EMBL/GenBank/DDBJ databases">
        <title>Analysis procedures for assessing recovery of high quality, complete, closed genomes from Nanopore long read metagenome sequencing.</title>
        <authorList>
            <person name="Bessarab I."/>
            <person name="Arumugam K."/>
            <person name="Haryono M."/>
            <person name="Liu X."/>
            <person name="Roy S."/>
            <person name="Zuniga-Montanez R.E."/>
            <person name="Qiu G."/>
            <person name="Drautz-Moses D.I."/>
            <person name="Law Y.Y."/>
            <person name="Wuertz S."/>
            <person name="Lauro F.M."/>
            <person name="Huson D.H."/>
            <person name="Williams R.B."/>
        </authorList>
    </citation>
    <scope>NUCLEOTIDE SEQUENCE [LARGE SCALE GENOMIC DNA]</scope>
    <source>
        <strain evidence="3">SSD2</strain>
    </source>
</reference>
<evidence type="ECO:0000313" key="3">
    <source>
        <dbReference type="EMBL" id="QLQ32700.1"/>
    </source>
</evidence>
<dbReference type="Proteomes" id="UP000510621">
    <property type="component" value="Chromosome"/>
</dbReference>
<proteinExistence type="predicted"/>
<dbReference type="KEGG" id="this:HZT40_15140"/>
<evidence type="ECO:0000313" key="4">
    <source>
        <dbReference type="Proteomes" id="UP000510621"/>
    </source>
</evidence>
<name>A0A7L6AUB2_9GAMM</name>
<dbReference type="AlphaFoldDB" id="A0A7L6AUB2"/>
<feature type="chain" id="PRO_5029817598" evidence="2">
    <location>
        <begin position="30"/>
        <end position="141"/>
    </location>
</feature>
<evidence type="ECO:0000256" key="2">
    <source>
        <dbReference type="SAM" id="SignalP"/>
    </source>
</evidence>
<keyword evidence="2" id="KW-0732">Signal</keyword>
<accession>A0A7L6AUB2</accession>
<feature type="region of interest" description="Disordered" evidence="1">
    <location>
        <begin position="122"/>
        <end position="141"/>
    </location>
</feature>
<evidence type="ECO:0000256" key="1">
    <source>
        <dbReference type="SAM" id="MobiDB-lite"/>
    </source>
</evidence>
<sequence>MKQHPLRGTPLALVFTTILLLGGTNTARAEDPKTSATPPATASQPAAEPAHVETPPTAVAAVDAFYKDYLNFHPAGDDEESLPPEIGLSESFKTDIKKSDEVCQNFDDGRAVGGRWRPVPRLARPRPGSGLQEFRHCHHRA</sequence>
<dbReference type="EMBL" id="CP059265">
    <property type="protein sequence ID" value="QLQ32700.1"/>
    <property type="molecule type" value="Genomic_DNA"/>
</dbReference>
<feature type="region of interest" description="Disordered" evidence="1">
    <location>
        <begin position="27"/>
        <end position="55"/>
    </location>
</feature>
<feature type="signal peptide" evidence="2">
    <location>
        <begin position="1"/>
        <end position="29"/>
    </location>
</feature>
<gene>
    <name evidence="3" type="ORF">HZT40_15140</name>
</gene>
<feature type="compositionally biased region" description="Low complexity" evidence="1">
    <location>
        <begin position="34"/>
        <end position="49"/>
    </location>
</feature>
<organism evidence="3 4">
    <name type="scientific">Candidatus Thiothrix singaporensis</name>
    <dbReference type="NCBI Taxonomy" id="2799669"/>
    <lineage>
        <taxon>Bacteria</taxon>
        <taxon>Pseudomonadati</taxon>
        <taxon>Pseudomonadota</taxon>
        <taxon>Gammaproteobacteria</taxon>
        <taxon>Thiotrichales</taxon>
        <taxon>Thiotrichaceae</taxon>
        <taxon>Thiothrix</taxon>
    </lineage>
</organism>
<keyword evidence="4" id="KW-1185">Reference proteome</keyword>